<sequence length="346" mass="38813">MDTILGELPSEEERKRLMPSDLTADISNKSSILDSALLFDVKDERRFHFAVQTVLIECLETILDHSMLPEVMKISHLSRAFRKSVLDYLRQRIDSHLRTWFTDSAGFRNMLRATSSIVSGSTVLSFALGVDWGVQDLDIYVGAGTIGVTNPVDRCAKLLEYLVEVEGYQPQAAFGDASDVRFSGIIPTIAPIEYDKYGWVVVKSIFAVYKLSKTRSVPGQKEPITVHIDVINGRVANPTKIISEFHSTQVMNWVSADNITITYPVLTFTMRGAVNWNRASFSGPTDTLWWEKYAARGFKIFESHNAMDILRGTSWAALVRGNFDLAACMRMPYGQGSEVDQFNNTC</sequence>
<dbReference type="AlphaFoldDB" id="A0A0C3KTJ9"/>
<proteinExistence type="predicted"/>
<protein>
    <submittedName>
        <fullName evidence="1">Uncharacterized protein</fullName>
    </submittedName>
</protein>
<keyword evidence="2" id="KW-1185">Reference proteome</keyword>
<gene>
    <name evidence="1" type="ORF">M407DRAFT_98185</name>
</gene>
<reference evidence="2" key="2">
    <citation type="submission" date="2015-01" db="EMBL/GenBank/DDBJ databases">
        <title>Evolutionary Origins and Diversification of the Mycorrhizal Mutualists.</title>
        <authorList>
            <consortium name="DOE Joint Genome Institute"/>
            <consortium name="Mycorrhizal Genomics Consortium"/>
            <person name="Kohler A."/>
            <person name="Kuo A."/>
            <person name="Nagy L.G."/>
            <person name="Floudas D."/>
            <person name="Copeland A."/>
            <person name="Barry K.W."/>
            <person name="Cichocki N."/>
            <person name="Veneault-Fourrey C."/>
            <person name="LaButti K."/>
            <person name="Lindquist E.A."/>
            <person name="Lipzen A."/>
            <person name="Lundell T."/>
            <person name="Morin E."/>
            <person name="Murat C."/>
            <person name="Riley R."/>
            <person name="Ohm R."/>
            <person name="Sun H."/>
            <person name="Tunlid A."/>
            <person name="Henrissat B."/>
            <person name="Grigoriev I.V."/>
            <person name="Hibbett D.S."/>
            <person name="Martin F."/>
        </authorList>
    </citation>
    <scope>NUCLEOTIDE SEQUENCE [LARGE SCALE GENOMIC DNA]</scope>
    <source>
        <strain evidence="2">MUT 4182</strain>
    </source>
</reference>
<name>A0A0C3KTJ9_9AGAM</name>
<dbReference type="OrthoDB" id="3183574at2759"/>
<evidence type="ECO:0000313" key="1">
    <source>
        <dbReference type="EMBL" id="KIO24798.1"/>
    </source>
</evidence>
<organism evidence="1 2">
    <name type="scientific">Tulasnella calospora MUT 4182</name>
    <dbReference type="NCBI Taxonomy" id="1051891"/>
    <lineage>
        <taxon>Eukaryota</taxon>
        <taxon>Fungi</taxon>
        <taxon>Dikarya</taxon>
        <taxon>Basidiomycota</taxon>
        <taxon>Agaricomycotina</taxon>
        <taxon>Agaricomycetes</taxon>
        <taxon>Cantharellales</taxon>
        <taxon>Tulasnellaceae</taxon>
        <taxon>Tulasnella</taxon>
    </lineage>
</organism>
<dbReference type="HOGENOM" id="CLU_802129_0_0_1"/>
<dbReference type="EMBL" id="KN823054">
    <property type="protein sequence ID" value="KIO24798.1"/>
    <property type="molecule type" value="Genomic_DNA"/>
</dbReference>
<dbReference type="Proteomes" id="UP000054248">
    <property type="component" value="Unassembled WGS sequence"/>
</dbReference>
<dbReference type="STRING" id="1051891.A0A0C3KTJ9"/>
<reference evidence="1 2" key="1">
    <citation type="submission" date="2014-04" db="EMBL/GenBank/DDBJ databases">
        <authorList>
            <consortium name="DOE Joint Genome Institute"/>
            <person name="Kuo A."/>
            <person name="Girlanda M."/>
            <person name="Perotto S."/>
            <person name="Kohler A."/>
            <person name="Nagy L.G."/>
            <person name="Floudas D."/>
            <person name="Copeland A."/>
            <person name="Barry K.W."/>
            <person name="Cichocki N."/>
            <person name="Veneault-Fourrey C."/>
            <person name="LaButti K."/>
            <person name="Lindquist E.A."/>
            <person name="Lipzen A."/>
            <person name="Lundell T."/>
            <person name="Morin E."/>
            <person name="Murat C."/>
            <person name="Sun H."/>
            <person name="Tunlid A."/>
            <person name="Henrissat B."/>
            <person name="Grigoriev I.V."/>
            <person name="Hibbett D.S."/>
            <person name="Martin F."/>
            <person name="Nordberg H.P."/>
            <person name="Cantor M.N."/>
            <person name="Hua S.X."/>
        </authorList>
    </citation>
    <scope>NUCLEOTIDE SEQUENCE [LARGE SCALE GENOMIC DNA]</scope>
    <source>
        <strain evidence="1 2">MUT 4182</strain>
    </source>
</reference>
<accession>A0A0C3KTJ9</accession>
<evidence type="ECO:0000313" key="2">
    <source>
        <dbReference type="Proteomes" id="UP000054248"/>
    </source>
</evidence>